<dbReference type="Proteomes" id="UP001165060">
    <property type="component" value="Unassembled WGS sequence"/>
</dbReference>
<keyword evidence="2 7" id="KW-0808">Transferase</keyword>
<feature type="binding site" evidence="7">
    <location>
        <position position="276"/>
    </location>
    <ligand>
        <name>ATP</name>
        <dbReference type="ChEBI" id="CHEBI:30616"/>
    </ligand>
</feature>
<evidence type="ECO:0000256" key="4">
    <source>
        <dbReference type="ARBA" id="ARBA00022777"/>
    </source>
</evidence>
<keyword evidence="5 7" id="KW-0067">ATP-binding</keyword>
<evidence type="ECO:0000256" key="2">
    <source>
        <dbReference type="ARBA" id="ARBA00022679"/>
    </source>
</evidence>
<dbReference type="Gene3D" id="3.30.590.10">
    <property type="entry name" value="Glutamine synthetase/guanido kinase, catalytic domain"/>
    <property type="match status" value="1"/>
</dbReference>
<reference evidence="11 12" key="1">
    <citation type="journal article" date="2023" name="Commun. Biol.">
        <title>Genome analysis of Parmales, the sister group of diatoms, reveals the evolutionary specialization of diatoms from phago-mixotrophs to photoautotrophs.</title>
        <authorList>
            <person name="Ban H."/>
            <person name="Sato S."/>
            <person name="Yoshikawa S."/>
            <person name="Yamada K."/>
            <person name="Nakamura Y."/>
            <person name="Ichinomiya M."/>
            <person name="Sato N."/>
            <person name="Blanc-Mathieu R."/>
            <person name="Endo H."/>
            <person name="Kuwata A."/>
            <person name="Ogata H."/>
        </authorList>
    </citation>
    <scope>NUCLEOTIDE SEQUENCE [LARGE SCALE GENOMIC DNA]</scope>
</reference>
<name>A0ABQ6N4X7_9STRA</name>
<evidence type="ECO:0000256" key="8">
    <source>
        <dbReference type="RuleBase" id="RU000505"/>
    </source>
</evidence>
<dbReference type="InterPro" id="IPR022414">
    <property type="entry name" value="ATP-guanido_PTrfase_cat"/>
</dbReference>
<evidence type="ECO:0000256" key="6">
    <source>
        <dbReference type="PROSITE-ProRule" id="PRU00842"/>
    </source>
</evidence>
<dbReference type="SUPFAM" id="SSF48034">
    <property type="entry name" value="Guanido kinase N-terminal domain"/>
    <property type="match status" value="1"/>
</dbReference>
<proteinExistence type="inferred from homology"/>
<dbReference type="Pfam" id="PF00217">
    <property type="entry name" value="ATP-gua_Ptrans"/>
    <property type="match status" value="1"/>
</dbReference>
<evidence type="ECO:0000256" key="5">
    <source>
        <dbReference type="ARBA" id="ARBA00022840"/>
    </source>
</evidence>
<dbReference type="InterPro" id="IPR036802">
    <property type="entry name" value="ATP-guanido_PTrfase_N_sf"/>
</dbReference>
<dbReference type="InterPro" id="IPR022415">
    <property type="entry name" value="ATP-guanido_PTrfase_AS"/>
</dbReference>
<evidence type="ECO:0008006" key="13">
    <source>
        <dbReference type="Google" id="ProtNLM"/>
    </source>
</evidence>
<dbReference type="InterPro" id="IPR000749">
    <property type="entry name" value="ATP-guanido_PTrfase"/>
</dbReference>
<dbReference type="Pfam" id="PF02807">
    <property type="entry name" value="ATP-gua_PtransN"/>
    <property type="match status" value="1"/>
</dbReference>
<dbReference type="InterPro" id="IPR014746">
    <property type="entry name" value="Gln_synth/guanido_kin_cat_dom"/>
</dbReference>
<dbReference type="CDD" id="cd07931">
    <property type="entry name" value="eukaryotic_phosphagen_kinases"/>
    <property type="match status" value="1"/>
</dbReference>
<organism evidence="11 12">
    <name type="scientific">Tetraparma gracilis</name>
    <dbReference type="NCBI Taxonomy" id="2962635"/>
    <lineage>
        <taxon>Eukaryota</taxon>
        <taxon>Sar</taxon>
        <taxon>Stramenopiles</taxon>
        <taxon>Ochrophyta</taxon>
        <taxon>Bolidophyceae</taxon>
        <taxon>Parmales</taxon>
        <taxon>Triparmaceae</taxon>
        <taxon>Tetraparma</taxon>
    </lineage>
</organism>
<evidence type="ECO:0000256" key="3">
    <source>
        <dbReference type="ARBA" id="ARBA00022741"/>
    </source>
</evidence>
<keyword evidence="3 7" id="KW-0547">Nucleotide-binding</keyword>
<dbReference type="Gene3D" id="1.10.135.10">
    <property type="entry name" value="ATP:guanido phosphotransferase, N-terminal domain"/>
    <property type="match status" value="1"/>
</dbReference>
<feature type="binding site" evidence="7">
    <location>
        <begin position="360"/>
        <end position="365"/>
    </location>
    <ligand>
        <name>ATP</name>
        <dbReference type="ChEBI" id="CHEBI:30616"/>
    </ligand>
</feature>
<feature type="binding site" evidence="7">
    <location>
        <begin position="332"/>
        <end position="336"/>
    </location>
    <ligand>
        <name>ATP</name>
        <dbReference type="ChEBI" id="CHEBI:30616"/>
    </ligand>
</feature>
<dbReference type="PROSITE" id="PS00112">
    <property type="entry name" value="PHOSPHAGEN_KINASE"/>
    <property type="match status" value="1"/>
</dbReference>
<gene>
    <name evidence="11" type="ORF">TeGR_g11487</name>
</gene>
<dbReference type="EMBL" id="BRYB01000901">
    <property type="protein sequence ID" value="GMI39984.1"/>
    <property type="molecule type" value="Genomic_DNA"/>
</dbReference>
<evidence type="ECO:0000259" key="10">
    <source>
        <dbReference type="PROSITE" id="PS51510"/>
    </source>
</evidence>
<dbReference type="InterPro" id="IPR022413">
    <property type="entry name" value="ATP-guanido_PTrfase_N"/>
</dbReference>
<feature type="domain" description="Phosphagen kinase N-terminal" evidence="9">
    <location>
        <begin position="45"/>
        <end position="131"/>
    </location>
</feature>
<accession>A0ABQ6N4X7</accession>
<dbReference type="PANTHER" id="PTHR11547:SF38">
    <property type="entry name" value="ARGININE KINASE 1-RELATED"/>
    <property type="match status" value="1"/>
</dbReference>
<feature type="binding site" evidence="7">
    <location>
        <position position="227"/>
    </location>
    <ligand>
        <name>ATP</name>
        <dbReference type="ChEBI" id="CHEBI:30616"/>
    </ligand>
</feature>
<keyword evidence="4 7" id="KW-0418">Kinase</keyword>
<comment type="caution">
    <text evidence="11">The sequence shown here is derived from an EMBL/GenBank/DDBJ whole genome shotgun (WGS) entry which is preliminary data.</text>
</comment>
<dbReference type="PROSITE" id="PS51510">
    <property type="entry name" value="PHOSPHAGEN_KINASE_C"/>
    <property type="match status" value="1"/>
</dbReference>
<evidence type="ECO:0000259" key="9">
    <source>
        <dbReference type="PROSITE" id="PS51509"/>
    </source>
</evidence>
<evidence type="ECO:0000256" key="1">
    <source>
        <dbReference type="ARBA" id="ARBA00006798"/>
    </source>
</evidence>
<feature type="binding site" evidence="7">
    <location>
        <begin position="164"/>
        <end position="168"/>
    </location>
    <ligand>
        <name>ATP</name>
        <dbReference type="ChEBI" id="CHEBI:30616"/>
    </ligand>
</feature>
<protein>
    <recommendedName>
        <fullName evidence="13">Arginine kinase</fullName>
    </recommendedName>
</protein>
<dbReference type="PANTHER" id="PTHR11547">
    <property type="entry name" value="ARGININE OR CREATINE KINASE"/>
    <property type="match status" value="1"/>
</dbReference>
<sequence length="422" mass="47360">MLKQLRPVAALTGATLFTASLSPTSSSPSSPPAQCAWGSFPSADPKADPLDDYPYFSPWHRSAMRRNMTPDIYAKLLPLKTSTGYTINDLIQCGCSTGYTLPRNMGVMTGDPECYTVFAPLLNPIIRDYHDFSESSQHVTDLDPTHLKKLNQQDLDPKKKYILSSRIRVSRSIEGIPFPAAASRSQMRRVESLTERACQYLSGTLSGMYVHLNDMTNEENDDLIQRHILFDNPDEWATQAGLGRNWPDARGVYMNVHDVDANPDFIVWINEEDHLRIMVLQKGGNIFHVFEQLVAGVNEIERGLNKQGAKFLHDDRLGFVTGCPTNLGTGMRASMHVKLIHLGSKPGFKDMCKRMGLEVRGKHGERDNRNSGIFDISNRHRLGYSEVELIQLVMDGVRTLIELEQKLEKGEDADCSKMFNAV</sequence>
<dbReference type="SUPFAM" id="SSF55931">
    <property type="entry name" value="Glutamine synthetase/guanido kinase"/>
    <property type="match status" value="1"/>
</dbReference>
<evidence type="ECO:0000313" key="12">
    <source>
        <dbReference type="Proteomes" id="UP001165060"/>
    </source>
</evidence>
<comment type="similarity">
    <text evidence="1 6 8">Belongs to the ATP:guanido phosphotransferase family.</text>
</comment>
<feature type="domain" description="Phosphagen kinase C-terminal" evidence="10">
    <location>
        <begin position="161"/>
        <end position="407"/>
    </location>
</feature>
<evidence type="ECO:0000256" key="7">
    <source>
        <dbReference type="PROSITE-ProRule" id="PRU00843"/>
    </source>
</evidence>
<keyword evidence="12" id="KW-1185">Reference proteome</keyword>
<dbReference type="PROSITE" id="PS51509">
    <property type="entry name" value="PHOSPHAGEN_KINASE_N"/>
    <property type="match status" value="1"/>
</dbReference>
<evidence type="ECO:0000313" key="11">
    <source>
        <dbReference type="EMBL" id="GMI39984.1"/>
    </source>
</evidence>